<comment type="caution">
    <text evidence="1">The sequence shown here is derived from an EMBL/GenBank/DDBJ whole genome shotgun (WGS) entry which is preliminary data.</text>
</comment>
<dbReference type="RefSeq" id="WP_312547783.1">
    <property type="nucleotide sequence ID" value="NZ_JBHRVV010000001.1"/>
</dbReference>
<keyword evidence="2" id="KW-1185">Reference proteome</keyword>
<evidence type="ECO:0000313" key="2">
    <source>
        <dbReference type="Proteomes" id="UP001595665"/>
    </source>
</evidence>
<sequence>MHIYGTRNRPTSFEATDFLRSNERMARLLPAAMRMADLQRDVGMVLPAMAGNCDVLSFQEGVLVLAVPSSAVAARLKQQLPKLQSSLQGRGWQVVSLRLKVQVTRAMPEQVEMRTLELPETAVHAFEELGDSLPDTPQNAALVAAVKRLAEKRRRG</sequence>
<name>A0ABV7PSE5_9BURK</name>
<evidence type="ECO:0000313" key="1">
    <source>
        <dbReference type="EMBL" id="MFC3461143.1"/>
    </source>
</evidence>
<dbReference type="Pfam" id="PF05258">
    <property type="entry name" value="DciA"/>
    <property type="match status" value="1"/>
</dbReference>
<reference evidence="2" key="1">
    <citation type="journal article" date="2019" name="Int. J. Syst. Evol. Microbiol.">
        <title>The Global Catalogue of Microorganisms (GCM) 10K type strain sequencing project: providing services to taxonomists for standard genome sequencing and annotation.</title>
        <authorList>
            <consortium name="The Broad Institute Genomics Platform"/>
            <consortium name="The Broad Institute Genome Sequencing Center for Infectious Disease"/>
            <person name="Wu L."/>
            <person name="Ma J."/>
        </authorList>
    </citation>
    <scope>NUCLEOTIDE SEQUENCE [LARGE SCALE GENOMIC DNA]</scope>
    <source>
        <strain evidence="2">CCM 7480</strain>
    </source>
</reference>
<gene>
    <name evidence="1" type="ORF">ACFOPH_23325</name>
</gene>
<dbReference type="EMBL" id="JBHRVV010000001">
    <property type="protein sequence ID" value="MFC3461143.1"/>
    <property type="molecule type" value="Genomic_DNA"/>
</dbReference>
<dbReference type="InterPro" id="IPR007922">
    <property type="entry name" value="DciA-like"/>
</dbReference>
<organism evidence="1 2">
    <name type="scientific">Massilia haematophila</name>
    <dbReference type="NCBI Taxonomy" id="457923"/>
    <lineage>
        <taxon>Bacteria</taxon>
        <taxon>Pseudomonadati</taxon>
        <taxon>Pseudomonadota</taxon>
        <taxon>Betaproteobacteria</taxon>
        <taxon>Burkholderiales</taxon>
        <taxon>Oxalobacteraceae</taxon>
        <taxon>Telluria group</taxon>
        <taxon>Massilia</taxon>
    </lineage>
</organism>
<protein>
    <submittedName>
        <fullName evidence="1">DciA family protein</fullName>
    </submittedName>
</protein>
<accession>A0ABV7PSE5</accession>
<dbReference type="Proteomes" id="UP001595665">
    <property type="component" value="Unassembled WGS sequence"/>
</dbReference>
<proteinExistence type="predicted"/>